<gene>
    <name evidence="1" type="ORF">M514_03750</name>
</gene>
<dbReference type="AlphaFoldDB" id="A0A085NGZ1"/>
<dbReference type="EMBL" id="KL367502">
    <property type="protein sequence ID" value="KFD68737.1"/>
    <property type="molecule type" value="Genomic_DNA"/>
</dbReference>
<protein>
    <submittedName>
        <fullName evidence="1">Uncharacterized protein</fullName>
    </submittedName>
</protein>
<dbReference type="InterPro" id="IPR006202">
    <property type="entry name" value="Neur_chan_lig-bd"/>
</dbReference>
<dbReference type="PANTHER" id="PTHR18945">
    <property type="entry name" value="NEUROTRANSMITTER GATED ION CHANNEL"/>
    <property type="match status" value="1"/>
</dbReference>
<dbReference type="CDD" id="cd18989">
    <property type="entry name" value="LGIC_ECD_cation"/>
    <property type="match status" value="1"/>
</dbReference>
<dbReference type="InterPro" id="IPR006201">
    <property type="entry name" value="Neur_channel"/>
</dbReference>
<dbReference type="Pfam" id="PF02931">
    <property type="entry name" value="Neur_chan_LBD"/>
    <property type="match status" value="1"/>
</dbReference>
<accession>A0A085NGZ1</accession>
<dbReference type="SUPFAM" id="SSF63712">
    <property type="entry name" value="Nicotinic receptor ligand binding domain-like"/>
    <property type="match status" value="1"/>
</dbReference>
<dbReference type="Gene3D" id="1.20.58.390">
    <property type="entry name" value="Neurotransmitter-gated ion-channel transmembrane domain"/>
    <property type="match status" value="1"/>
</dbReference>
<reference evidence="1" key="1">
    <citation type="journal article" date="2014" name="Nat. Genet.">
        <title>Genome and transcriptome of the porcine whipworm Trichuris suis.</title>
        <authorList>
            <person name="Jex A.R."/>
            <person name="Nejsum P."/>
            <person name="Schwarz E.M."/>
            <person name="Hu L."/>
            <person name="Young N.D."/>
            <person name="Hall R.S."/>
            <person name="Korhonen P.K."/>
            <person name="Liao S."/>
            <person name="Thamsborg S."/>
            <person name="Xia J."/>
            <person name="Xu P."/>
            <person name="Wang S."/>
            <person name="Scheerlinck J.P."/>
            <person name="Hofmann A."/>
            <person name="Sternberg P.W."/>
            <person name="Wang J."/>
            <person name="Gasser R.B."/>
        </authorList>
    </citation>
    <scope>NUCLEOTIDE SEQUENCE [LARGE SCALE GENOMIC DNA]</scope>
    <source>
        <strain evidence="1">DCEP-RM93F</strain>
    </source>
</reference>
<name>A0A085NGZ1_9BILA</name>
<dbReference type="InterPro" id="IPR036734">
    <property type="entry name" value="Neur_chan_lig-bd_sf"/>
</dbReference>
<evidence type="ECO:0000313" key="1">
    <source>
        <dbReference type="EMBL" id="KFD68737.1"/>
    </source>
</evidence>
<dbReference type="GO" id="GO:0005230">
    <property type="term" value="F:extracellular ligand-gated monoatomic ion channel activity"/>
    <property type="evidence" value="ECO:0007669"/>
    <property type="project" value="InterPro"/>
</dbReference>
<proteinExistence type="predicted"/>
<dbReference type="OrthoDB" id="5975154at2759"/>
<dbReference type="InterPro" id="IPR038050">
    <property type="entry name" value="Neuro_actylchol_rec"/>
</dbReference>
<dbReference type="Proteomes" id="UP000030758">
    <property type="component" value="Unassembled WGS sequence"/>
</dbReference>
<dbReference type="Gene3D" id="2.70.170.10">
    <property type="entry name" value="Neurotransmitter-gated ion-channel ligand-binding domain"/>
    <property type="match status" value="1"/>
</dbReference>
<dbReference type="GO" id="GO:0016020">
    <property type="term" value="C:membrane"/>
    <property type="evidence" value="ECO:0007669"/>
    <property type="project" value="InterPro"/>
</dbReference>
<dbReference type="GO" id="GO:0004888">
    <property type="term" value="F:transmembrane signaling receptor activity"/>
    <property type="evidence" value="ECO:0007669"/>
    <property type="project" value="InterPro"/>
</dbReference>
<organism evidence="1">
    <name type="scientific">Trichuris suis</name>
    <name type="common">pig whipworm</name>
    <dbReference type="NCBI Taxonomy" id="68888"/>
    <lineage>
        <taxon>Eukaryota</taxon>
        <taxon>Metazoa</taxon>
        <taxon>Ecdysozoa</taxon>
        <taxon>Nematoda</taxon>
        <taxon>Enoplea</taxon>
        <taxon>Dorylaimia</taxon>
        <taxon>Trichinellida</taxon>
        <taxon>Trichuridae</taxon>
        <taxon>Trichuris</taxon>
    </lineage>
</organism>
<sequence>MLLLLYLIQVISLLNGDYQTAVDLLISRIYRNSRKGHGLSQGDKAETTKISMKVHVRHIAEINEESNVMRLQLFLEMVWYDANIGWKLEDYENVKVVTVQSPYLWMPQLRILNSVNDSLVSYGGGIPVKVWSAGYVYTSPEVMISIDCSMEASNYPTDEHECPILLAPTGKDTESVSLGISANPELNLYWPSSGKKEGKKLSVGQWETINVTQAEETYNLQEESWKGFAIGKNGTDIQVLKVTVRFRRRIPHFRHTVVLPAAVAATLNTVAMYPSGNFLLTLMLLFPNLLLQCVLTAYLLKDMPIATAEVPRITKFHLVSMTCTAVGIATTVVLLWIHESRRKRQSPVDQANSTNDTTWRSIFLKERRENIDCLFASQWLLFATFVIVQIVTSSLYL</sequence>